<dbReference type="EMBL" id="UZAH01031470">
    <property type="protein sequence ID" value="VDP15645.1"/>
    <property type="molecule type" value="Genomic_DNA"/>
</dbReference>
<keyword evidence="1" id="KW-0472">Membrane</keyword>
<keyword evidence="1" id="KW-0812">Transmembrane</keyword>
<dbReference type="AlphaFoldDB" id="A0A183GBS8"/>
<dbReference type="OrthoDB" id="410104at2759"/>
<accession>A0A3P8CBH0</accession>
<proteinExistence type="predicted"/>
<gene>
    <name evidence="2" type="ORF">HPBE_LOCUS19573</name>
</gene>
<keyword evidence="1" id="KW-1133">Transmembrane helix</keyword>
<protein>
    <submittedName>
        <fullName evidence="4">Reverse transcriptase domain-containing protein</fullName>
    </submittedName>
</protein>
<feature type="transmembrane region" description="Helical" evidence="1">
    <location>
        <begin position="81"/>
        <end position="100"/>
    </location>
</feature>
<evidence type="ECO:0000256" key="1">
    <source>
        <dbReference type="SAM" id="Phobius"/>
    </source>
</evidence>
<accession>A0A183GBS8</accession>
<keyword evidence="3" id="KW-1185">Reference proteome</keyword>
<evidence type="ECO:0000313" key="2">
    <source>
        <dbReference type="EMBL" id="VDP15645.1"/>
    </source>
</evidence>
<organism evidence="3 4">
    <name type="scientific">Heligmosomoides polygyrus</name>
    <name type="common">Parasitic roundworm</name>
    <dbReference type="NCBI Taxonomy" id="6339"/>
    <lineage>
        <taxon>Eukaryota</taxon>
        <taxon>Metazoa</taxon>
        <taxon>Ecdysozoa</taxon>
        <taxon>Nematoda</taxon>
        <taxon>Chromadorea</taxon>
        <taxon>Rhabditida</taxon>
        <taxon>Rhabditina</taxon>
        <taxon>Rhabditomorpha</taxon>
        <taxon>Strongyloidea</taxon>
        <taxon>Heligmosomidae</taxon>
        <taxon>Heligmosomoides</taxon>
    </lineage>
</organism>
<evidence type="ECO:0000313" key="3">
    <source>
        <dbReference type="Proteomes" id="UP000050761"/>
    </source>
</evidence>
<dbReference type="WBParaSite" id="HPBE_0001957401-mRNA-1">
    <property type="protein sequence ID" value="HPBE_0001957401-mRNA-1"/>
    <property type="gene ID" value="HPBE_0001957401"/>
</dbReference>
<reference evidence="2 3" key="1">
    <citation type="submission" date="2018-11" db="EMBL/GenBank/DDBJ databases">
        <authorList>
            <consortium name="Pathogen Informatics"/>
        </authorList>
    </citation>
    <scope>NUCLEOTIDE SEQUENCE [LARGE SCALE GENOMIC DNA]</scope>
</reference>
<evidence type="ECO:0000313" key="4">
    <source>
        <dbReference type="WBParaSite" id="HPBE_0001957401-mRNA-1"/>
    </source>
</evidence>
<dbReference type="Proteomes" id="UP000050761">
    <property type="component" value="Unassembled WGS sequence"/>
</dbReference>
<name>A0A183GBS8_HELPZ</name>
<sequence>MACRNRVASPQAGRATQLAPERTIDHIHTITKLIEVSREYKLPVRLTFIDSKKAFESVETEAVLEALLTQGVPTQMNSAKIYLALALIVILITTVSAAFAPDTLPYDGPEDYNNRGQFMRAKRQFGYGGWGFGRPWGYPGWGWGRPGWGMGGLGGWGMPWGMPWGMWG</sequence>
<reference evidence="4" key="2">
    <citation type="submission" date="2019-09" db="UniProtKB">
        <authorList>
            <consortium name="WormBaseParasite"/>
        </authorList>
    </citation>
    <scope>IDENTIFICATION</scope>
</reference>